<evidence type="ECO:0000256" key="3">
    <source>
        <dbReference type="SAM" id="SignalP"/>
    </source>
</evidence>
<accession>A0AAX3M4J1</accession>
<feature type="signal peptide" evidence="3">
    <location>
        <begin position="1"/>
        <end position="31"/>
    </location>
</feature>
<keyword evidence="2" id="KW-0472">Membrane</keyword>
<dbReference type="Pfam" id="PF07987">
    <property type="entry name" value="DUF1775"/>
    <property type="match status" value="1"/>
</dbReference>
<gene>
    <name evidence="5" type="ORF">PQ456_01665</name>
</gene>
<dbReference type="Gene3D" id="2.60.40.2230">
    <property type="entry name" value="Uncharacterised protein YcnI-like PF07987, DUF1775"/>
    <property type="match status" value="1"/>
</dbReference>
<feature type="region of interest" description="Disordered" evidence="1">
    <location>
        <begin position="162"/>
        <end position="215"/>
    </location>
</feature>
<keyword evidence="2" id="KW-0812">Transmembrane</keyword>
<sequence>MKKNSVFTKMITIGSAVMVAGLLTFSSIASAHVTVKPAQSMPSAWETYTIKVPSEKDLPTTKVTLKVPENLSFKQYQPVPGWKTTTEKNDAGEITSITWEAESGGIEAGQFQQFVFVGENPAKDGELAWDAYQYYSDGSVVEWTGKEGSELPHSITTITENAATTTPAAPKTDGHDTATTEDTATATDEAAGTDTTTESTPATGTTTDTAASNDMNTMPMEQPASSNGLQVTTLIISIIALVLGGVAVMNSRKRK</sequence>
<feature type="domain" description="YncI copper-binding" evidence="4">
    <location>
        <begin position="32"/>
        <end position="147"/>
    </location>
</feature>
<organism evidence="5 6">
    <name type="scientific">Paenibacillus kyungheensis</name>
    <dbReference type="NCBI Taxonomy" id="1452732"/>
    <lineage>
        <taxon>Bacteria</taxon>
        <taxon>Bacillati</taxon>
        <taxon>Bacillota</taxon>
        <taxon>Bacilli</taxon>
        <taxon>Bacillales</taxon>
        <taxon>Paenibacillaceae</taxon>
        <taxon>Paenibacillus</taxon>
    </lineage>
</organism>
<feature type="compositionally biased region" description="Low complexity" evidence="1">
    <location>
        <begin position="180"/>
        <end position="211"/>
    </location>
</feature>
<feature type="compositionally biased region" description="Low complexity" evidence="1">
    <location>
        <begin position="162"/>
        <end position="171"/>
    </location>
</feature>
<feature type="chain" id="PRO_5043489222" evidence="3">
    <location>
        <begin position="32"/>
        <end position="255"/>
    </location>
</feature>
<dbReference type="InterPro" id="IPR012533">
    <property type="entry name" value="YcnI-copper_dom"/>
</dbReference>
<evidence type="ECO:0000313" key="6">
    <source>
        <dbReference type="Proteomes" id="UP001220509"/>
    </source>
</evidence>
<dbReference type="RefSeq" id="WP_273614563.1">
    <property type="nucleotide sequence ID" value="NZ_CP117416.1"/>
</dbReference>
<keyword evidence="6" id="KW-1185">Reference proteome</keyword>
<evidence type="ECO:0000259" key="4">
    <source>
        <dbReference type="Pfam" id="PF07987"/>
    </source>
</evidence>
<reference evidence="5 6" key="1">
    <citation type="submission" date="2023-02" db="EMBL/GenBank/DDBJ databases">
        <title>Genome sequence of Paenibacillus kyungheensis KACC 18744.</title>
        <authorList>
            <person name="Kim S."/>
            <person name="Heo J."/>
            <person name="Kwon S.-W."/>
        </authorList>
    </citation>
    <scope>NUCLEOTIDE SEQUENCE [LARGE SCALE GENOMIC DNA]</scope>
    <source>
        <strain evidence="5 6">KACC 18744</strain>
    </source>
</reference>
<dbReference type="Proteomes" id="UP001220509">
    <property type="component" value="Chromosome"/>
</dbReference>
<keyword evidence="3" id="KW-0732">Signal</keyword>
<evidence type="ECO:0000256" key="2">
    <source>
        <dbReference type="SAM" id="Phobius"/>
    </source>
</evidence>
<evidence type="ECO:0000313" key="5">
    <source>
        <dbReference type="EMBL" id="WCT56263.1"/>
    </source>
</evidence>
<dbReference type="InterPro" id="IPR038507">
    <property type="entry name" value="YcnI-like_sf"/>
</dbReference>
<dbReference type="CDD" id="cd08545">
    <property type="entry name" value="YcnI_like"/>
    <property type="match status" value="1"/>
</dbReference>
<name>A0AAX3M4J1_9BACL</name>
<feature type="transmembrane region" description="Helical" evidence="2">
    <location>
        <begin position="228"/>
        <end position="249"/>
    </location>
</feature>
<dbReference type="EMBL" id="CP117416">
    <property type="protein sequence ID" value="WCT56263.1"/>
    <property type="molecule type" value="Genomic_DNA"/>
</dbReference>
<keyword evidence="2" id="KW-1133">Transmembrane helix</keyword>
<proteinExistence type="predicted"/>
<dbReference type="KEGG" id="pka:PQ456_01665"/>
<protein>
    <submittedName>
        <fullName evidence="5">DUF1775 domain-containing protein</fullName>
    </submittedName>
</protein>
<evidence type="ECO:0000256" key="1">
    <source>
        <dbReference type="SAM" id="MobiDB-lite"/>
    </source>
</evidence>
<dbReference type="AlphaFoldDB" id="A0AAX3M4J1"/>